<reference evidence="3 4" key="1">
    <citation type="submission" date="2016-10" db="EMBL/GenBank/DDBJ databases">
        <authorList>
            <person name="de Groot N.N."/>
        </authorList>
    </citation>
    <scope>NUCLEOTIDE SEQUENCE [LARGE SCALE GENOMIC DNA]</scope>
    <source>
        <strain evidence="3 4">MON 2.2</strain>
    </source>
</reference>
<dbReference type="NCBIfam" id="TIGR01760">
    <property type="entry name" value="tape_meas_TP901"/>
    <property type="match status" value="1"/>
</dbReference>
<evidence type="ECO:0000259" key="2">
    <source>
        <dbReference type="Pfam" id="PF10145"/>
    </source>
</evidence>
<evidence type="ECO:0000313" key="4">
    <source>
        <dbReference type="Proteomes" id="UP000198546"/>
    </source>
</evidence>
<name>A0A1G6UJM0_9ACTN</name>
<dbReference type="PANTHER" id="PTHR37813">
    <property type="entry name" value="FELS-2 PROPHAGE PROTEIN"/>
    <property type="match status" value="1"/>
</dbReference>
<dbReference type="AlphaFoldDB" id="A0A1G6UJM0"/>
<dbReference type="PANTHER" id="PTHR37813:SF1">
    <property type="entry name" value="FELS-2 PROPHAGE PROTEIN"/>
    <property type="match status" value="1"/>
</dbReference>
<organism evidence="3 4">
    <name type="scientific">Auraticoccus monumenti</name>
    <dbReference type="NCBI Taxonomy" id="675864"/>
    <lineage>
        <taxon>Bacteria</taxon>
        <taxon>Bacillati</taxon>
        <taxon>Actinomycetota</taxon>
        <taxon>Actinomycetes</taxon>
        <taxon>Propionibacteriales</taxon>
        <taxon>Propionibacteriaceae</taxon>
        <taxon>Auraticoccus</taxon>
    </lineage>
</organism>
<dbReference type="Proteomes" id="UP000198546">
    <property type="component" value="Chromosome i"/>
</dbReference>
<dbReference type="EMBL" id="LT629688">
    <property type="protein sequence ID" value="SDD40725.1"/>
    <property type="molecule type" value="Genomic_DNA"/>
</dbReference>
<evidence type="ECO:0000256" key="1">
    <source>
        <dbReference type="ARBA" id="ARBA00022612"/>
    </source>
</evidence>
<dbReference type="RefSeq" id="WP_090591011.1">
    <property type="nucleotide sequence ID" value="NZ_LT629688.1"/>
</dbReference>
<gene>
    <name evidence="3" type="ORF">SAMN04489747_0886</name>
</gene>
<dbReference type="OrthoDB" id="2183194at2"/>
<dbReference type="STRING" id="675864.SAMN04489747_0886"/>
<keyword evidence="4" id="KW-1185">Reference proteome</keyword>
<keyword evidence="1" id="KW-1188">Viral release from host cell</keyword>
<feature type="domain" description="Phage tail tape measure protein" evidence="2">
    <location>
        <begin position="98"/>
        <end position="296"/>
    </location>
</feature>
<protein>
    <submittedName>
        <fullName evidence="3">Phage tail tape measure protein, TP901 family, core region</fullName>
    </submittedName>
</protein>
<dbReference type="InterPro" id="IPR010090">
    <property type="entry name" value="Phage_tape_meas"/>
</dbReference>
<evidence type="ECO:0000313" key="3">
    <source>
        <dbReference type="EMBL" id="SDD40725.1"/>
    </source>
</evidence>
<accession>A0A1G6UJM0</accession>
<proteinExistence type="predicted"/>
<sequence>MAEQSVVVRLGANVSGFMSGIDKASRAADRFYDRGNDGAIKNRQALDDLSTSAGYMGAGLAAGVGIAVKTYADFDSQMSAVASSGDDARRNIDALRESSIAAGASTAFSATEAAEGVENLLKAGVAASDVMGGGLGGSLDLAAAGSLGVAEASEIAATAMTQFKLEGKDVPRIADLLAAGAGKAQGEVSDLGAALNQSGLVANAYGLSIEETTGSLAAFASAGLLGSDAGTSFKTMLQALGNPTGESKELMQELGLAVYDAQGQFVGMEGLAGQLKTQLGGLTQEQRNAALATIFGSDAVRAANVLYDQGADGIAKWTADVNDQGYAAETAATKLDNLSGDLEALGGAFESALIGAGEGANGPLRALTQGATDAVNAFGALPAPVQQGSLVVAAAGAAALLGFAGVVKLVGGVVDLRDNLKTIDPDGTTAGKLKGIGQAAGGAATGLAAGALAAKLIQENTLDIPSGAGVATTALQQLGESAGESTDQLDRFFAVDPSGLTTNMASLDDAVTALTYDNGLAKFGSDLLGVVGVKDELALAKEQFAALDAQLAQMDPGPAAEATAVLTAELEAAGLSVDEIVAVLPQYRDELAAQAAQLGVNNLTNAEYVAWMGGEIPPAVRAAGKAASDTGEDTAGLTASLDEATIAAQEATEAYYEQASALLQASGSAIGMESAIDDATKAVEENGRTLNINTEKGRANRTALDNIASSAGSYRESLIKAGASTEDVTEATERGRKKFIETAEKMGMTRREAEDLADQYGLLPEAKQTKVSAPGTTEADRQVRTLDERIRGLNGKDVRLTAHFSTNAGETVSDIKKTFSINGGPKFSAYDEGGRVQNLSGRGRQKYDTELATLRVDEHVWTPEEVDAVGGHAAMYRMRQAALTGGLDGFFHGLRGYRDGGTVAPSFGGFTSAAHWPLQVRSEDFMQALTKSVKEGINAAFGGMSGGSATPLGSSGLVNLRGFTFTQNFANRLLKVEDMVGARMQITQGGYRPSTSYSGTSHAKDAVDITGNYRQFIQPSRGLGIAMGDRAGLGNWVGHAHGVPTPGAGTAGGSAIWQAQDYLRRGGASQSLSSPWGLWQGGFVRGAGTPTSDSNLVPISDGEYVVPPDVTARNRDLLDAMTYGSVNVERRYITQAPQTTQQATQHIDPVAIAEALIDVTDYRKMTRAVFEGSRQALAETLPEPAALDLSAIGSF</sequence>
<dbReference type="Pfam" id="PF10145">
    <property type="entry name" value="PhageMin_Tail"/>
    <property type="match status" value="1"/>
</dbReference>